<dbReference type="RefSeq" id="XP_024347534.1">
    <property type="nucleotide sequence ID" value="XM_024498062.1"/>
</dbReference>
<dbReference type="PANTHER" id="PTHR13257">
    <property type="entry name" value="NUCLEOPORIN NUP84-RELATED"/>
    <property type="match status" value="1"/>
</dbReference>
<feature type="region of interest" description="Disordered" evidence="8">
    <location>
        <begin position="788"/>
        <end position="811"/>
    </location>
</feature>
<comment type="caution">
    <text evidence="9">The sequence shown here is derived from an EMBL/GenBank/DDBJ whole genome shotgun (WGS) entry which is preliminary data.</text>
</comment>
<keyword evidence="2" id="KW-0813">Transport</keyword>
<evidence type="ECO:0000256" key="4">
    <source>
        <dbReference type="ARBA" id="ARBA00022927"/>
    </source>
</evidence>
<evidence type="ECO:0000256" key="3">
    <source>
        <dbReference type="ARBA" id="ARBA00022816"/>
    </source>
</evidence>
<keyword evidence="4" id="KW-0653">Protein transport</keyword>
<dbReference type="GO" id="GO:0017056">
    <property type="term" value="F:structural constituent of nuclear pore"/>
    <property type="evidence" value="ECO:0007669"/>
    <property type="project" value="InterPro"/>
</dbReference>
<evidence type="ECO:0000256" key="8">
    <source>
        <dbReference type="SAM" id="MobiDB-lite"/>
    </source>
</evidence>
<dbReference type="EMBL" id="APAU02000120">
    <property type="protein sequence ID" value="EUB56338.1"/>
    <property type="molecule type" value="Genomic_DNA"/>
</dbReference>
<dbReference type="InterPro" id="IPR019321">
    <property type="entry name" value="Nucleoporin_Nup88"/>
</dbReference>
<dbReference type="GO" id="GO:0000056">
    <property type="term" value="P:ribosomal small subunit export from nucleus"/>
    <property type="evidence" value="ECO:0007669"/>
    <property type="project" value="InterPro"/>
</dbReference>
<dbReference type="InterPro" id="IPR037700">
    <property type="entry name" value="NUP88/NUP82"/>
</dbReference>
<dbReference type="AlphaFoldDB" id="W6U591"/>
<dbReference type="OrthoDB" id="341482at2759"/>
<dbReference type="GO" id="GO:0006606">
    <property type="term" value="P:protein import into nucleus"/>
    <property type="evidence" value="ECO:0007669"/>
    <property type="project" value="TreeGrafter"/>
</dbReference>
<dbReference type="GO" id="GO:0005643">
    <property type="term" value="C:nuclear pore"/>
    <property type="evidence" value="ECO:0007669"/>
    <property type="project" value="UniProtKB-SubCell"/>
</dbReference>
<reference evidence="9 10" key="1">
    <citation type="journal article" date="2013" name="Nat. Genet.">
        <title>The genome of the hydatid tapeworm Echinococcus granulosus.</title>
        <authorList>
            <person name="Zheng H."/>
            <person name="Zhang W."/>
            <person name="Zhang L."/>
            <person name="Zhang Z."/>
            <person name="Li J."/>
            <person name="Lu G."/>
            <person name="Zhu Y."/>
            <person name="Wang Y."/>
            <person name="Huang Y."/>
            <person name="Liu J."/>
            <person name="Kang H."/>
            <person name="Chen J."/>
            <person name="Wang L."/>
            <person name="Chen A."/>
            <person name="Yu S."/>
            <person name="Gao Z."/>
            <person name="Jin L."/>
            <person name="Gu W."/>
            <person name="Wang Z."/>
            <person name="Zhao L."/>
            <person name="Shi B."/>
            <person name="Wen H."/>
            <person name="Lin R."/>
            <person name="Jones M.K."/>
            <person name="Brejova B."/>
            <person name="Vinar T."/>
            <person name="Zhao G."/>
            <person name="McManus D.P."/>
            <person name="Chen Z."/>
            <person name="Zhou Y."/>
            <person name="Wang S."/>
        </authorList>
    </citation>
    <scope>NUCLEOTIDE SEQUENCE [LARGE SCALE GENOMIC DNA]</scope>
</reference>
<evidence type="ECO:0000313" key="10">
    <source>
        <dbReference type="Proteomes" id="UP000019149"/>
    </source>
</evidence>
<evidence type="ECO:0000256" key="6">
    <source>
        <dbReference type="ARBA" id="ARBA00023132"/>
    </source>
</evidence>
<dbReference type="CTD" id="36344528"/>
<name>W6U591_ECHGR</name>
<gene>
    <name evidence="9" type="ORF">EGR_08813</name>
</gene>
<dbReference type="Proteomes" id="UP000019149">
    <property type="component" value="Unassembled WGS sequence"/>
</dbReference>
<evidence type="ECO:0000256" key="1">
    <source>
        <dbReference type="ARBA" id="ARBA00004567"/>
    </source>
</evidence>
<dbReference type="GO" id="GO:0000055">
    <property type="term" value="P:ribosomal large subunit export from nucleus"/>
    <property type="evidence" value="ECO:0007669"/>
    <property type="project" value="InterPro"/>
</dbReference>
<dbReference type="Pfam" id="PF10168">
    <property type="entry name" value="Nup88"/>
    <property type="match status" value="2"/>
</dbReference>
<keyword evidence="7" id="KW-0539">Nucleus</keyword>
<organism evidence="9 10">
    <name type="scientific">Echinococcus granulosus</name>
    <name type="common">Hydatid tapeworm</name>
    <dbReference type="NCBI Taxonomy" id="6210"/>
    <lineage>
        <taxon>Eukaryota</taxon>
        <taxon>Metazoa</taxon>
        <taxon>Spiralia</taxon>
        <taxon>Lophotrochozoa</taxon>
        <taxon>Platyhelminthes</taxon>
        <taxon>Cestoda</taxon>
        <taxon>Eucestoda</taxon>
        <taxon>Cyclophyllidea</taxon>
        <taxon>Taeniidae</taxon>
        <taxon>Echinococcus</taxon>
        <taxon>Echinococcus granulosus group</taxon>
    </lineage>
</organism>
<keyword evidence="3" id="KW-0509">mRNA transport</keyword>
<dbReference type="OMA" id="PIYVICE"/>
<dbReference type="GO" id="GO:0006406">
    <property type="term" value="P:mRNA export from nucleus"/>
    <property type="evidence" value="ECO:0007669"/>
    <property type="project" value="TreeGrafter"/>
</dbReference>
<dbReference type="PANTHER" id="PTHR13257:SF0">
    <property type="entry name" value="NUCLEAR PORE COMPLEX PROTEIN NUP88"/>
    <property type="match status" value="1"/>
</dbReference>
<evidence type="ECO:0000256" key="7">
    <source>
        <dbReference type="ARBA" id="ARBA00023242"/>
    </source>
</evidence>
<sequence>MAHGLNSFGLARANEMEVGVGALVSRVLSEINLTSTPLKSSFTPQVIHFAKNSHSLSKDFHDRVFILDGKACQVHVFSLDDSMRKKTFFLTPQPSSYPVSMLISPDRSFLAILTETSAHVADISKTESLLHSKQAKIIAKLTTVFDSLSGDSVAISRLVRVRWHPYIPNLLVLLISDGRLILCRCICSSGGSLKFENELVIYLLEAPDHADKENRRTRVSRGLNLSEAMGAVCCDFDFGSPLFSDGARFSHDAPLRVPIYVICENGDILLVSASPMSINKPLVRFVRILPTNEDYYTFDFTTLICLRLDENENQPDIVCFANRAGRIFHGICLHIPPSVLLQSDCRPQVTGFCLNLLGVIRARVGSQTKVGSVAKLQKLIVWHLERVVAGGRGIPILFLIDSVDLELPVLDKSFEASMKHDGDSDVDSEVESCSLKLALVPSSYLWSHSTVTAPLDLGSNYFCLHDFGIHHVRIPWVNDLCDLYSSVFIEEDSNSNLLEKLRSNMCSVEYLLLTQSLSSQTYDSRSPGRAVIGLLPHRASAESPSDTDTSPAFTVVFPSKPEVVTVPLPCRPPSRSDTVADLPSVRCEQWVQSLEQKECKLPVKSSSSRPKESEFVKKCRRSLKAAESSRLPILSSLDDGINPSEPKIFRLFLNATDTLRISQLSQLAGLAASVCRFAEYVEGQLAAQSEEVAGLAAQREALQTHAARLADRHSRILERQEALNHRLSELARRIYSIDAGLTDAELEMSSSVQNLRDRLKSGLLGWLENIRLQYDHLVTRLREQQRASDGISFGQSRTERPRGPQSSPLSPAQVENLVTVLKAEGSEIDALVKAVEKLKLISAAATTTP</sequence>
<protein>
    <submittedName>
        <fullName evidence="9">Nuclear pore complex protein Nup88</fullName>
    </submittedName>
</protein>
<evidence type="ECO:0000256" key="5">
    <source>
        <dbReference type="ARBA" id="ARBA00023010"/>
    </source>
</evidence>
<evidence type="ECO:0000256" key="2">
    <source>
        <dbReference type="ARBA" id="ARBA00022448"/>
    </source>
</evidence>
<keyword evidence="6" id="KW-0906">Nuclear pore complex</keyword>
<accession>W6U591</accession>
<dbReference type="STRING" id="6210.W6U591"/>
<proteinExistence type="predicted"/>
<dbReference type="GeneID" id="36344528"/>
<dbReference type="KEGG" id="egl:EGR_08813"/>
<keyword evidence="5" id="KW-0811">Translocation</keyword>
<evidence type="ECO:0000313" key="9">
    <source>
        <dbReference type="EMBL" id="EUB56338.1"/>
    </source>
</evidence>
<keyword evidence="10" id="KW-1185">Reference proteome</keyword>
<comment type="subcellular location">
    <subcellularLocation>
        <location evidence="1">Nucleus</location>
        <location evidence="1">Nuclear pore complex</location>
    </subcellularLocation>
</comment>